<gene>
    <name evidence="1" type="ORF">PCAMFM013_S005g000225</name>
</gene>
<dbReference type="Proteomes" id="UP000053732">
    <property type="component" value="Unassembled WGS sequence"/>
</dbReference>
<evidence type="ECO:0000313" key="1">
    <source>
        <dbReference type="EMBL" id="CRL21061.1"/>
    </source>
</evidence>
<dbReference type="AlphaFoldDB" id="A0A0G4P3Z2"/>
<name>A0A0G4P3Z2_PENC3</name>
<sequence>MWEIVSTGGNSASQIPGIEFRLNKTTIGPKFHTIHINVVPLPLYVVHRKGIKIMHDRTVIINDDRF</sequence>
<proteinExistence type="predicted"/>
<keyword evidence="2" id="KW-1185">Reference proteome</keyword>
<evidence type="ECO:0000313" key="2">
    <source>
        <dbReference type="Proteomes" id="UP000053732"/>
    </source>
</evidence>
<dbReference type="EMBL" id="HG793138">
    <property type="protein sequence ID" value="CRL21061.1"/>
    <property type="molecule type" value="Genomic_DNA"/>
</dbReference>
<reference evidence="1 2" key="1">
    <citation type="journal article" date="2014" name="Nat. Commun.">
        <title>Multiple recent horizontal transfers of a large genomic region in cheese making fungi.</title>
        <authorList>
            <person name="Cheeseman K."/>
            <person name="Ropars J."/>
            <person name="Renault P."/>
            <person name="Dupont J."/>
            <person name="Gouzy J."/>
            <person name="Branca A."/>
            <person name="Abraham A.L."/>
            <person name="Ceppi M."/>
            <person name="Conseiller E."/>
            <person name="Debuchy R."/>
            <person name="Malagnac F."/>
            <person name="Goarin A."/>
            <person name="Silar P."/>
            <person name="Lacoste S."/>
            <person name="Sallet E."/>
            <person name="Bensimon A."/>
            <person name="Giraud T."/>
            <person name="Brygoo Y."/>
        </authorList>
    </citation>
    <scope>NUCLEOTIDE SEQUENCE [LARGE SCALE GENOMIC DNA]</scope>
    <source>
        <strain evidence="2">FM 013</strain>
    </source>
</reference>
<protein>
    <submittedName>
        <fullName evidence="1">Str. FM013</fullName>
    </submittedName>
</protein>
<organism evidence="1 2">
    <name type="scientific">Penicillium camemberti (strain FM 013)</name>
    <dbReference type="NCBI Taxonomy" id="1429867"/>
    <lineage>
        <taxon>Eukaryota</taxon>
        <taxon>Fungi</taxon>
        <taxon>Dikarya</taxon>
        <taxon>Ascomycota</taxon>
        <taxon>Pezizomycotina</taxon>
        <taxon>Eurotiomycetes</taxon>
        <taxon>Eurotiomycetidae</taxon>
        <taxon>Eurotiales</taxon>
        <taxon>Aspergillaceae</taxon>
        <taxon>Penicillium</taxon>
    </lineage>
</organism>
<accession>A0A0G4P3Z2</accession>